<feature type="region of interest" description="Disordered" evidence="1">
    <location>
        <begin position="392"/>
        <end position="419"/>
    </location>
</feature>
<dbReference type="Proteomes" id="UP001243364">
    <property type="component" value="Unassembled WGS sequence"/>
</dbReference>
<feature type="compositionally biased region" description="Basic and acidic residues" evidence="1">
    <location>
        <begin position="409"/>
        <end position="419"/>
    </location>
</feature>
<comment type="caution">
    <text evidence="2">The sequence shown here is derived from an EMBL/GenBank/DDBJ whole genome shotgun (WGS) entry which is preliminary data.</text>
</comment>
<proteinExistence type="predicted"/>
<reference evidence="2 3" key="1">
    <citation type="submission" date="2023-07" db="EMBL/GenBank/DDBJ databases">
        <title>Comparative genomics of wheat-associated soil bacteria to identify genetic determinants of phenazine resistance.</title>
        <authorList>
            <person name="Mouncey N."/>
        </authorList>
    </citation>
    <scope>NUCLEOTIDE SEQUENCE [LARGE SCALE GENOMIC DNA]</scope>
    <source>
        <strain evidence="2 3">W4I19-2</strain>
    </source>
</reference>
<protein>
    <submittedName>
        <fullName evidence="2">Uncharacterized protein</fullName>
    </submittedName>
</protein>
<accession>A0ABU0QD48</accession>
<sequence length="870" mass="96142">MPRDKAQAHYLLRAPLNFPEHVLQQIAAMRKISRAGEENVQGVRAVRCRGILGHRTVTLRMTPDVRRKSDRARHALGRVVSGLRHDDRHVTTCPAGLRGRPRRGGAVRRPVAGEVHVHDRQIYVESDPDSPRPDLSKALAGQNGGLCGAAVPGVILLSTALYTGDVGFVVEVHDDAPALDPVWEDVMEVSFRPASERTRLVQWDGEAAWDLGLTRTDYRVRYCARGMDEGGELPTRVTGEPQADSYLLQFWPAPPRPDHVIRHTSWTAGHLHDYARATARTPEQLAEAERLTRQLFERAAEKRAQRAAEERRLHYEKWEWGGRLPSERLRGARESNVLGLLRFDSDLVHALDAVGPEVQRAVALLAARRACEAAGLTDVPWVAQALSELTEKRPLPPPFDDPDLMRQTLRSDPRVPDRSVREAIPPERTPYLPPPSANTGHKVVVVAHPAVTPRAPGQISQPHFALPAVLAAASPAPLTAALDAVWHALQTYGEHYPALVDEVRSVCAERAGSIAAALRIRTTPPRPVDVTAVVPQLAPLARTATRLHPRPGSPTPYDSSVGGPLLWPADEPWPRCEGPHEWDEVNEILSPEDVRQQRRIRAAAENRPGGDPPATGYTPEVPAFEERIKAGRPWPEGPIAMLPVAQLYVRDVPLLRPPGQAEADLLQVLWCPFDHPAQPETALFWRSSATVTDILDTPPEPPAIQFAGYLPEPCLLAPEPITEYPNIMELSKELQHQLEDWRRWQAAGTALDGSATPRAKAFYHGFYTDRLSVAPGWKVGGWTRWGLTDPVPRLCPSCGTEMDPLLTIASAEWNSHNPCWIPDEDQAGSTLSTTDPAPRNPTMLDLARGYDLQLHVCPASPDHPHIELIQ</sequence>
<keyword evidence="3" id="KW-1185">Reference proteome</keyword>
<evidence type="ECO:0000313" key="3">
    <source>
        <dbReference type="Proteomes" id="UP001243364"/>
    </source>
</evidence>
<evidence type="ECO:0000313" key="2">
    <source>
        <dbReference type="EMBL" id="MDQ0688583.1"/>
    </source>
</evidence>
<evidence type="ECO:0000256" key="1">
    <source>
        <dbReference type="SAM" id="MobiDB-lite"/>
    </source>
</evidence>
<name>A0ABU0QD48_STRAH</name>
<organism evidence="2 3">
    <name type="scientific">Streptomyces achromogenes</name>
    <dbReference type="NCBI Taxonomy" id="67255"/>
    <lineage>
        <taxon>Bacteria</taxon>
        <taxon>Bacillati</taxon>
        <taxon>Actinomycetota</taxon>
        <taxon>Actinomycetes</taxon>
        <taxon>Kitasatosporales</taxon>
        <taxon>Streptomycetaceae</taxon>
        <taxon>Streptomyces</taxon>
    </lineage>
</organism>
<dbReference type="EMBL" id="JAUSYA010000001">
    <property type="protein sequence ID" value="MDQ0688583.1"/>
    <property type="molecule type" value="Genomic_DNA"/>
</dbReference>
<gene>
    <name evidence="2" type="ORF">QFZ56_007546</name>
</gene>